<dbReference type="InterPro" id="IPR020846">
    <property type="entry name" value="MFS_dom"/>
</dbReference>
<feature type="transmembrane region" description="Helical" evidence="6">
    <location>
        <begin position="46"/>
        <end position="69"/>
    </location>
</feature>
<evidence type="ECO:0000259" key="7">
    <source>
        <dbReference type="PROSITE" id="PS50850"/>
    </source>
</evidence>
<feature type="transmembrane region" description="Helical" evidence="6">
    <location>
        <begin position="99"/>
        <end position="116"/>
    </location>
</feature>
<comment type="subcellular location">
    <subcellularLocation>
        <location evidence="1">Cell membrane</location>
        <topology evidence="1">Multi-pass membrane protein</topology>
    </subcellularLocation>
</comment>
<name>A0ABV8H3K6_9BACI</name>
<dbReference type="PROSITE" id="PS50850">
    <property type="entry name" value="MFS"/>
    <property type="match status" value="1"/>
</dbReference>
<evidence type="ECO:0000256" key="5">
    <source>
        <dbReference type="ARBA" id="ARBA00023136"/>
    </source>
</evidence>
<evidence type="ECO:0000313" key="8">
    <source>
        <dbReference type="EMBL" id="MFC4025603.1"/>
    </source>
</evidence>
<keyword evidence="9" id="KW-1185">Reference proteome</keyword>
<feature type="domain" description="Major facilitator superfamily (MFS) profile" evidence="7">
    <location>
        <begin position="25"/>
        <end position="448"/>
    </location>
</feature>
<dbReference type="RefSeq" id="WP_379498099.1">
    <property type="nucleotide sequence ID" value="NZ_JBHSAO010000017.1"/>
</dbReference>
<proteinExistence type="predicted"/>
<evidence type="ECO:0000256" key="6">
    <source>
        <dbReference type="SAM" id="Phobius"/>
    </source>
</evidence>
<dbReference type="Pfam" id="PF13347">
    <property type="entry name" value="MFS_2"/>
    <property type="match status" value="1"/>
</dbReference>
<dbReference type="SUPFAM" id="SSF103473">
    <property type="entry name" value="MFS general substrate transporter"/>
    <property type="match status" value="1"/>
</dbReference>
<dbReference type="NCBIfam" id="TIGR00792">
    <property type="entry name" value="gph"/>
    <property type="match status" value="1"/>
</dbReference>
<feature type="transmembrane region" description="Helical" evidence="6">
    <location>
        <begin position="418"/>
        <end position="440"/>
    </location>
</feature>
<dbReference type="CDD" id="cd17332">
    <property type="entry name" value="MFS_MelB_like"/>
    <property type="match status" value="1"/>
</dbReference>
<evidence type="ECO:0000256" key="2">
    <source>
        <dbReference type="ARBA" id="ARBA00022448"/>
    </source>
</evidence>
<dbReference type="Proteomes" id="UP001595772">
    <property type="component" value="Unassembled WGS sequence"/>
</dbReference>
<sequence length="462" mass="50847">MENIQTNHNPIVEENNATGKISMKEKLSYGLGDTANNLAFSMVTTYLMVFYTDVFGITAAAVGTLFLVARILDAFTDTFMGVIVDRFGGNNPNGRFRPFLRWAGIPLVVMSVLLFLSPDFSDGGKLVYAYVTYILFGMAYTVINIPYGSLASVMTRDSGDRSALSSYRGLGSMIGIFAVGVLVVPMVNMFPSPRIGYPAVVAIMGVIALVLYYITYNNTRERIKPVQSAKPEKINIKMITRILKNGPFLALCGMSFFVLAAMWINQSVGMYYFTYVLGNQMLFPIFNMINIAAMVILVMFIPKLTVKYGKKKLSLFGFLLGAVAFGLLFIVPIHEVTVIVLLVMGMTGITLPNMLMWAFVSDVIDYGEWKSGYRQEGTTYSLYSFMRKVSQAIAGFVAAMGLTVIGYIPNVVQSPDTILGLEILMVLLPAIACLISFIVFKFGYHLSDEKVAGIAADLDAKQ</sequence>
<evidence type="ECO:0000256" key="3">
    <source>
        <dbReference type="ARBA" id="ARBA00022692"/>
    </source>
</evidence>
<feature type="transmembrane region" description="Helical" evidence="6">
    <location>
        <begin position="128"/>
        <end position="148"/>
    </location>
</feature>
<evidence type="ECO:0000313" key="9">
    <source>
        <dbReference type="Proteomes" id="UP001595772"/>
    </source>
</evidence>
<reference evidence="9" key="1">
    <citation type="journal article" date="2019" name="Int. J. Syst. Evol. Microbiol.">
        <title>The Global Catalogue of Microorganisms (GCM) 10K type strain sequencing project: providing services to taxonomists for standard genome sequencing and annotation.</title>
        <authorList>
            <consortium name="The Broad Institute Genomics Platform"/>
            <consortium name="The Broad Institute Genome Sequencing Center for Infectious Disease"/>
            <person name="Wu L."/>
            <person name="Ma J."/>
        </authorList>
    </citation>
    <scope>NUCLEOTIDE SEQUENCE [LARGE SCALE GENOMIC DNA]</scope>
    <source>
        <strain evidence="9">IBRC-M 10703</strain>
    </source>
</reference>
<dbReference type="PANTHER" id="PTHR11328">
    <property type="entry name" value="MAJOR FACILITATOR SUPERFAMILY DOMAIN-CONTAINING PROTEIN"/>
    <property type="match status" value="1"/>
</dbReference>
<keyword evidence="5 6" id="KW-0472">Membrane</keyword>
<dbReference type="InterPro" id="IPR036259">
    <property type="entry name" value="MFS_trans_sf"/>
</dbReference>
<feature type="transmembrane region" description="Helical" evidence="6">
    <location>
        <begin position="169"/>
        <end position="189"/>
    </location>
</feature>
<accession>A0ABV8H3K6</accession>
<feature type="transmembrane region" description="Helical" evidence="6">
    <location>
        <begin position="284"/>
        <end position="301"/>
    </location>
</feature>
<organism evidence="8 9">
    <name type="scientific">Oceanobacillus longus</name>
    <dbReference type="NCBI Taxonomy" id="930120"/>
    <lineage>
        <taxon>Bacteria</taxon>
        <taxon>Bacillati</taxon>
        <taxon>Bacillota</taxon>
        <taxon>Bacilli</taxon>
        <taxon>Bacillales</taxon>
        <taxon>Bacillaceae</taxon>
        <taxon>Oceanobacillus</taxon>
    </lineage>
</organism>
<keyword evidence="3 6" id="KW-0812">Transmembrane</keyword>
<evidence type="ECO:0000256" key="1">
    <source>
        <dbReference type="ARBA" id="ARBA00004651"/>
    </source>
</evidence>
<feature type="transmembrane region" description="Helical" evidence="6">
    <location>
        <begin position="339"/>
        <end position="360"/>
    </location>
</feature>
<keyword evidence="4 6" id="KW-1133">Transmembrane helix</keyword>
<protein>
    <submittedName>
        <fullName evidence="8">Glycoside-pentoside-hexuronide (GPH):cation symporter</fullName>
    </submittedName>
</protein>
<feature type="transmembrane region" description="Helical" evidence="6">
    <location>
        <begin position="246"/>
        <end position="264"/>
    </location>
</feature>
<feature type="transmembrane region" description="Helical" evidence="6">
    <location>
        <begin position="195"/>
        <end position="214"/>
    </location>
</feature>
<dbReference type="InterPro" id="IPR039672">
    <property type="entry name" value="MFS_2"/>
</dbReference>
<comment type="caution">
    <text evidence="8">The sequence shown here is derived from an EMBL/GenBank/DDBJ whole genome shotgun (WGS) entry which is preliminary data.</text>
</comment>
<dbReference type="Gene3D" id="1.20.1250.20">
    <property type="entry name" value="MFS general substrate transporter like domains"/>
    <property type="match status" value="2"/>
</dbReference>
<dbReference type="EMBL" id="JBHSAO010000017">
    <property type="protein sequence ID" value="MFC4025603.1"/>
    <property type="molecule type" value="Genomic_DNA"/>
</dbReference>
<feature type="transmembrane region" description="Helical" evidence="6">
    <location>
        <begin position="392"/>
        <end position="412"/>
    </location>
</feature>
<dbReference type="PANTHER" id="PTHR11328:SF24">
    <property type="entry name" value="MAJOR FACILITATOR SUPERFAMILY (MFS) PROFILE DOMAIN-CONTAINING PROTEIN"/>
    <property type="match status" value="1"/>
</dbReference>
<dbReference type="InterPro" id="IPR001927">
    <property type="entry name" value="Na/Gal_symport"/>
</dbReference>
<gene>
    <name evidence="8" type="ORF">ACFOUV_17635</name>
</gene>
<evidence type="ECO:0000256" key="4">
    <source>
        <dbReference type="ARBA" id="ARBA00022989"/>
    </source>
</evidence>
<keyword evidence="2" id="KW-0813">Transport</keyword>
<feature type="transmembrane region" description="Helical" evidence="6">
    <location>
        <begin position="313"/>
        <end position="333"/>
    </location>
</feature>